<dbReference type="InterPro" id="IPR005482">
    <property type="entry name" value="Biotin_COase_C"/>
</dbReference>
<evidence type="ECO:0000313" key="13">
    <source>
        <dbReference type="Proteomes" id="UP000292919"/>
    </source>
</evidence>
<name>A0A6H3FCF5_9BACT</name>
<evidence type="ECO:0000259" key="10">
    <source>
        <dbReference type="PROSITE" id="PS50975"/>
    </source>
</evidence>
<gene>
    <name evidence="12" type="ORF">EB812_06355</name>
</gene>
<dbReference type="GO" id="GO:0005524">
    <property type="term" value="F:ATP binding"/>
    <property type="evidence" value="ECO:0007669"/>
    <property type="project" value="UniProtKB-UniRule"/>
</dbReference>
<dbReference type="InterPro" id="IPR016185">
    <property type="entry name" value="PreATP-grasp_dom_sf"/>
</dbReference>
<dbReference type="SUPFAM" id="SSF56059">
    <property type="entry name" value="Glutathione synthetase ATP-binding domain-like"/>
    <property type="match status" value="1"/>
</dbReference>
<feature type="domain" description="ATP-grasp" evidence="10">
    <location>
        <begin position="175"/>
        <end position="395"/>
    </location>
</feature>
<feature type="domain" description="Biotin carboxylation" evidence="11">
    <location>
        <begin position="54"/>
        <end position="522"/>
    </location>
</feature>
<keyword evidence="6" id="KW-0092">Biotin</keyword>
<dbReference type="GO" id="GO:0004075">
    <property type="term" value="F:biotin carboxylase activity"/>
    <property type="evidence" value="ECO:0007669"/>
    <property type="project" value="UniProtKB-EC"/>
</dbReference>
<dbReference type="SUPFAM" id="SSF52440">
    <property type="entry name" value="PreATP-grasp domain"/>
    <property type="match status" value="1"/>
</dbReference>
<comment type="function">
    <text evidence="1">This protein is a component of the acetyl coenzyme A carboxylase complex; first, biotin carboxylase catalyzes the carboxylation of the carrier protein and then the transcarboxylase transfers the carboxyl group to form malonyl-CoA.</text>
</comment>
<dbReference type="PROSITE" id="PS50979">
    <property type="entry name" value="BC"/>
    <property type="match status" value="1"/>
</dbReference>
<sequence>MYSPHGPVPQGPRAYAPGVGGTAPAGTTATERRPARIFYRRYGLDTVQEGTALQNHKVLVANRGEIAMRIMRACGKLGLPFAAVYTTEDMASGHVRLARESGGEKSLYRVASYHDANELMAVADDAGCTAVHPGYGFFAEDFRFARRVTKRDRKMIFIGPSWKIIRELGDKINTKRLARSLGVPTVPGSDRPIYDEMEAEHIAKDIFEFQAQQGIKRPLVLVKASAGGGGMGIEEVYDPDQFRSVFRRVRSYALRQFKDEGVLIEQRITDFNHLEVQVVSDRSGTNPVHFGTRNCSIQSTGRQKRIEVAPGFAPETLEYTFDAAKVLHDIVDYSLTMARKVGYDNVGTWEWIVTRQGDPFLMEVNTRIQVENGVSARISKVRGQGDVDLIAEQIRIGLGQPLGYAQADIEFEGVGIEYRLIAEDPDNSFTPWVGRIERFAWRDQPWLTVLTHVPGTEPYEIPTEFDPNLALAIIWGKNLEEARARGLEFLRDLRLEGHNNAGEALRSNVGFLTANTERILRF</sequence>
<dbReference type="InterPro" id="IPR005481">
    <property type="entry name" value="BC-like_N"/>
</dbReference>
<comment type="catalytic activity">
    <reaction evidence="7">
        <text>N(6)-biotinyl-L-lysyl-[protein] + hydrogencarbonate + ATP = N(6)-carboxybiotinyl-L-lysyl-[protein] + ADP + phosphate + H(+)</text>
        <dbReference type="Rhea" id="RHEA:13501"/>
        <dbReference type="Rhea" id="RHEA-COMP:10505"/>
        <dbReference type="Rhea" id="RHEA-COMP:10506"/>
        <dbReference type="ChEBI" id="CHEBI:15378"/>
        <dbReference type="ChEBI" id="CHEBI:17544"/>
        <dbReference type="ChEBI" id="CHEBI:30616"/>
        <dbReference type="ChEBI" id="CHEBI:43474"/>
        <dbReference type="ChEBI" id="CHEBI:83144"/>
        <dbReference type="ChEBI" id="CHEBI:83145"/>
        <dbReference type="ChEBI" id="CHEBI:456216"/>
        <dbReference type="EC" id="6.3.4.14"/>
    </reaction>
</comment>
<keyword evidence="13" id="KW-1185">Reference proteome</keyword>
<evidence type="ECO:0000256" key="8">
    <source>
        <dbReference type="PROSITE-ProRule" id="PRU00409"/>
    </source>
</evidence>
<dbReference type="Gene3D" id="3.30.470.20">
    <property type="entry name" value="ATP-grasp fold, B domain"/>
    <property type="match status" value="1"/>
</dbReference>
<dbReference type="SMART" id="SM00878">
    <property type="entry name" value="Biotin_carb_C"/>
    <property type="match status" value="1"/>
</dbReference>
<dbReference type="Gene3D" id="3.40.50.20">
    <property type="match status" value="1"/>
</dbReference>
<evidence type="ECO:0000256" key="9">
    <source>
        <dbReference type="SAM" id="MobiDB-lite"/>
    </source>
</evidence>
<protein>
    <recommendedName>
        <fullName evidence="2">biotin carboxylase</fullName>
        <ecNumber evidence="2">6.3.4.14</ecNumber>
    </recommendedName>
</protein>
<dbReference type="InterPro" id="IPR051602">
    <property type="entry name" value="ACC_Biotin_Carboxylase"/>
</dbReference>
<dbReference type="EMBL" id="SIXC01000006">
    <property type="protein sequence ID" value="TBH79978.1"/>
    <property type="molecule type" value="Genomic_DNA"/>
</dbReference>
<accession>A0A6H3FCF5</accession>
<keyword evidence="3" id="KW-0436">Ligase</keyword>
<proteinExistence type="predicted"/>
<evidence type="ECO:0000256" key="5">
    <source>
        <dbReference type="ARBA" id="ARBA00022840"/>
    </source>
</evidence>
<dbReference type="InterPro" id="IPR011764">
    <property type="entry name" value="Biotin_carboxylation_dom"/>
</dbReference>
<dbReference type="Proteomes" id="UP000292919">
    <property type="component" value="Unassembled WGS sequence"/>
</dbReference>
<reference evidence="12 13" key="1">
    <citation type="submission" date="2018-12" db="EMBL/GenBank/DDBJ databases">
        <title>First genome draft of Desulfovibrio legallis sp. nov.</title>
        <authorList>
            <person name="Ben Dhia O."/>
            <person name="Najjari A."/>
            <person name="Ferjani R."/>
            <person name="Fhoula I."/>
            <person name="Fardeau M.-L."/>
            <person name="Boudabbous A."/>
            <person name="Ouzari H.I."/>
        </authorList>
    </citation>
    <scope>NUCLEOTIDE SEQUENCE [LARGE SCALE GENOMIC DNA]</scope>
    <source>
        <strain evidence="12 13">H1T</strain>
    </source>
</reference>
<evidence type="ECO:0000256" key="2">
    <source>
        <dbReference type="ARBA" id="ARBA00013263"/>
    </source>
</evidence>
<evidence type="ECO:0000259" key="11">
    <source>
        <dbReference type="PROSITE" id="PS50979"/>
    </source>
</evidence>
<evidence type="ECO:0000256" key="3">
    <source>
        <dbReference type="ARBA" id="ARBA00022598"/>
    </source>
</evidence>
<dbReference type="Pfam" id="PF02786">
    <property type="entry name" value="CPSase_L_D2"/>
    <property type="match status" value="1"/>
</dbReference>
<evidence type="ECO:0000256" key="7">
    <source>
        <dbReference type="ARBA" id="ARBA00048600"/>
    </source>
</evidence>
<dbReference type="InterPro" id="IPR011054">
    <property type="entry name" value="Rudment_hybrid_motif"/>
</dbReference>
<dbReference type="InterPro" id="IPR011761">
    <property type="entry name" value="ATP-grasp"/>
</dbReference>
<evidence type="ECO:0000256" key="1">
    <source>
        <dbReference type="ARBA" id="ARBA00003761"/>
    </source>
</evidence>
<comment type="caution">
    <text evidence="12">The sequence shown here is derived from an EMBL/GenBank/DDBJ whole genome shotgun (WGS) entry which is preliminary data.</text>
</comment>
<dbReference type="SUPFAM" id="SSF51246">
    <property type="entry name" value="Rudiment single hybrid motif"/>
    <property type="match status" value="1"/>
</dbReference>
<dbReference type="InterPro" id="IPR005479">
    <property type="entry name" value="CPAse_ATP-bd"/>
</dbReference>
<dbReference type="PANTHER" id="PTHR48095">
    <property type="entry name" value="PYRUVATE CARBOXYLASE SUBUNIT A"/>
    <property type="match status" value="1"/>
</dbReference>
<dbReference type="Pfam" id="PF00289">
    <property type="entry name" value="Biotin_carb_N"/>
    <property type="match status" value="1"/>
</dbReference>
<dbReference type="EC" id="6.3.4.14" evidence="2"/>
<dbReference type="PANTHER" id="PTHR48095:SF2">
    <property type="entry name" value="BIOTIN CARBOXYLASE, CHLOROPLASTIC"/>
    <property type="match status" value="1"/>
</dbReference>
<dbReference type="Gene3D" id="3.30.1490.20">
    <property type="entry name" value="ATP-grasp fold, A domain"/>
    <property type="match status" value="1"/>
</dbReference>
<evidence type="ECO:0000256" key="6">
    <source>
        <dbReference type="ARBA" id="ARBA00023267"/>
    </source>
</evidence>
<feature type="region of interest" description="Disordered" evidence="9">
    <location>
        <begin position="1"/>
        <end position="27"/>
    </location>
</feature>
<dbReference type="PROSITE" id="PS50975">
    <property type="entry name" value="ATP_GRASP"/>
    <property type="match status" value="1"/>
</dbReference>
<keyword evidence="4 8" id="KW-0547">Nucleotide-binding</keyword>
<evidence type="ECO:0000313" key="12">
    <source>
        <dbReference type="EMBL" id="TBH79978.1"/>
    </source>
</evidence>
<dbReference type="GO" id="GO:0046872">
    <property type="term" value="F:metal ion binding"/>
    <property type="evidence" value="ECO:0007669"/>
    <property type="project" value="InterPro"/>
</dbReference>
<keyword evidence="5 8" id="KW-0067">ATP-binding</keyword>
<organism evidence="12 13">
    <name type="scientific">Desulfovibrio legallii</name>
    <dbReference type="NCBI Taxonomy" id="571438"/>
    <lineage>
        <taxon>Bacteria</taxon>
        <taxon>Pseudomonadati</taxon>
        <taxon>Thermodesulfobacteriota</taxon>
        <taxon>Desulfovibrionia</taxon>
        <taxon>Desulfovibrionales</taxon>
        <taxon>Desulfovibrionaceae</taxon>
        <taxon>Desulfovibrio</taxon>
    </lineage>
</organism>
<dbReference type="Pfam" id="PF02785">
    <property type="entry name" value="Biotin_carb_C"/>
    <property type="match status" value="1"/>
</dbReference>
<dbReference type="AlphaFoldDB" id="A0A6H3FCF5"/>
<dbReference type="PROSITE" id="PS00867">
    <property type="entry name" value="CPSASE_2"/>
    <property type="match status" value="1"/>
</dbReference>
<evidence type="ECO:0000256" key="4">
    <source>
        <dbReference type="ARBA" id="ARBA00022741"/>
    </source>
</evidence>
<dbReference type="InterPro" id="IPR013815">
    <property type="entry name" value="ATP_grasp_subdomain_1"/>
</dbReference>
<feature type="compositionally biased region" description="Pro residues" evidence="9">
    <location>
        <begin position="1"/>
        <end position="10"/>
    </location>
</feature>